<dbReference type="AlphaFoldDB" id="A0A6C0IA92"/>
<accession>A0A6C0IA92</accession>
<organism evidence="1">
    <name type="scientific">viral metagenome</name>
    <dbReference type="NCBI Taxonomy" id="1070528"/>
    <lineage>
        <taxon>unclassified sequences</taxon>
        <taxon>metagenomes</taxon>
        <taxon>organismal metagenomes</taxon>
    </lineage>
</organism>
<protein>
    <submittedName>
        <fullName evidence="1">Uncharacterized protein</fullName>
    </submittedName>
</protein>
<dbReference type="EMBL" id="MN740149">
    <property type="protein sequence ID" value="QHT89699.1"/>
    <property type="molecule type" value="Genomic_DNA"/>
</dbReference>
<evidence type="ECO:0000313" key="1">
    <source>
        <dbReference type="EMBL" id="QHT89699.1"/>
    </source>
</evidence>
<proteinExistence type="predicted"/>
<name>A0A6C0IA92_9ZZZZ</name>
<sequence length="68" mass="8046">MKAIAIFLLFIGSILVIQGYYSNKAVCKKDKVVVKYIPRSIYEEQLKPEESLQTFYKSMFEDIFLYPR</sequence>
<reference evidence="1" key="1">
    <citation type="journal article" date="2020" name="Nature">
        <title>Giant virus diversity and host interactions through global metagenomics.</title>
        <authorList>
            <person name="Schulz F."/>
            <person name="Roux S."/>
            <person name="Paez-Espino D."/>
            <person name="Jungbluth S."/>
            <person name="Walsh D.A."/>
            <person name="Denef V.J."/>
            <person name="McMahon K.D."/>
            <person name="Konstantinidis K.T."/>
            <person name="Eloe-Fadrosh E.A."/>
            <person name="Kyrpides N.C."/>
            <person name="Woyke T."/>
        </authorList>
    </citation>
    <scope>NUCLEOTIDE SEQUENCE</scope>
    <source>
        <strain evidence="1">GVMAG-M-3300023184-60</strain>
    </source>
</reference>